<evidence type="ECO:0000313" key="2">
    <source>
        <dbReference type="Proteomes" id="UP001232148"/>
    </source>
</evidence>
<comment type="caution">
    <text evidence="1">The sequence shown here is derived from an EMBL/GenBank/DDBJ whole genome shotgun (WGS) entry which is preliminary data.</text>
</comment>
<organism evidence="1 2">
    <name type="scientific">Colletotrichum zoysiae</name>
    <dbReference type="NCBI Taxonomy" id="1216348"/>
    <lineage>
        <taxon>Eukaryota</taxon>
        <taxon>Fungi</taxon>
        <taxon>Dikarya</taxon>
        <taxon>Ascomycota</taxon>
        <taxon>Pezizomycotina</taxon>
        <taxon>Sordariomycetes</taxon>
        <taxon>Hypocreomycetidae</taxon>
        <taxon>Glomerellales</taxon>
        <taxon>Glomerellaceae</taxon>
        <taxon>Colletotrichum</taxon>
        <taxon>Colletotrichum graminicola species complex</taxon>
    </lineage>
</organism>
<reference evidence="1" key="1">
    <citation type="submission" date="2021-06" db="EMBL/GenBank/DDBJ databases">
        <title>Comparative genomics, transcriptomics and evolutionary studies reveal genomic signatures of adaptation to plant cell wall in hemibiotrophic fungi.</title>
        <authorList>
            <consortium name="DOE Joint Genome Institute"/>
            <person name="Baroncelli R."/>
            <person name="Diaz J.F."/>
            <person name="Benocci T."/>
            <person name="Peng M."/>
            <person name="Battaglia E."/>
            <person name="Haridas S."/>
            <person name="Andreopoulos W."/>
            <person name="Labutti K."/>
            <person name="Pangilinan J."/>
            <person name="Floch G.L."/>
            <person name="Makela M.R."/>
            <person name="Henrissat B."/>
            <person name="Grigoriev I.V."/>
            <person name="Crouch J.A."/>
            <person name="De Vries R.P."/>
            <person name="Sukno S.A."/>
            <person name="Thon M.R."/>
        </authorList>
    </citation>
    <scope>NUCLEOTIDE SEQUENCE</scope>
    <source>
        <strain evidence="1">MAFF235873</strain>
    </source>
</reference>
<dbReference type="EMBL" id="MU842897">
    <property type="protein sequence ID" value="KAK2027331.1"/>
    <property type="molecule type" value="Genomic_DNA"/>
</dbReference>
<evidence type="ECO:0000313" key="1">
    <source>
        <dbReference type="EMBL" id="KAK2027331.1"/>
    </source>
</evidence>
<proteinExistence type="predicted"/>
<dbReference type="AlphaFoldDB" id="A0AAD9HE12"/>
<sequence>MYTTENGEILQRYLIHLSRMLDIKYPGQPISFAAAAMQQLFDKQADQVDYSTLYTIQRIVADCYTHIRGECDLNSILASNRVISSMANHDERVMYYRILHKNFQYHRLANIVIDTASSLRLPRNEYSALYEKGIFLLAAANPASREDWGLDGLRLLGTYHESMARALSLEDKDSEIFHLQESLSLDEVASRKAQDWGSRRLSTQLALSTRIKLISKLTSLGRVREAAELRAGMTESAFLRETHNEDLGETQSHGLS</sequence>
<accession>A0AAD9HE12</accession>
<dbReference type="Proteomes" id="UP001232148">
    <property type="component" value="Unassembled WGS sequence"/>
</dbReference>
<gene>
    <name evidence="1" type="ORF">LX32DRAFT_641006</name>
</gene>
<name>A0AAD9HE12_9PEZI</name>
<protein>
    <submittedName>
        <fullName evidence="1">Uncharacterized protein</fullName>
    </submittedName>
</protein>
<keyword evidence="2" id="KW-1185">Reference proteome</keyword>